<dbReference type="KEGG" id="nsh:GXM_07645"/>
<protein>
    <submittedName>
        <fullName evidence="2">Uncharacterized protein</fullName>
    </submittedName>
</protein>
<sequence>MRRLIDSNSGCHNSAIATPLNQPTPHQEPQLPTAETSPAPF</sequence>
<feature type="compositionally biased region" description="Polar residues" evidence="1">
    <location>
        <begin position="1"/>
        <end position="27"/>
    </location>
</feature>
<reference evidence="2 3" key="1">
    <citation type="submission" date="2019-10" db="EMBL/GenBank/DDBJ databases">
        <title>Genomic and transcriptomic insights into the perfect genentic adaptation of a filamentous nitrogen-fixing cyanobacterium to rice fields.</title>
        <authorList>
            <person name="Chen Z."/>
        </authorList>
    </citation>
    <scope>NUCLEOTIDE SEQUENCE [LARGE SCALE GENOMIC DNA]</scope>
    <source>
        <strain evidence="2">CCNUC1</strain>
    </source>
</reference>
<organism evidence="2 3">
    <name type="scientific">Nostoc sphaeroides CCNUC1</name>
    <dbReference type="NCBI Taxonomy" id="2653204"/>
    <lineage>
        <taxon>Bacteria</taxon>
        <taxon>Bacillati</taxon>
        <taxon>Cyanobacteriota</taxon>
        <taxon>Cyanophyceae</taxon>
        <taxon>Nostocales</taxon>
        <taxon>Nostocaceae</taxon>
        <taxon>Nostoc</taxon>
    </lineage>
</organism>
<proteinExistence type="predicted"/>
<dbReference type="Proteomes" id="UP000326678">
    <property type="component" value="Chromosome Gxm2"/>
</dbReference>
<name>A0A5P8WC73_9NOSO</name>
<gene>
    <name evidence="2" type="ORF">GXM_07645</name>
</gene>
<evidence type="ECO:0000313" key="2">
    <source>
        <dbReference type="EMBL" id="QFS50151.1"/>
    </source>
</evidence>
<accession>A0A5P8WC73</accession>
<evidence type="ECO:0000313" key="3">
    <source>
        <dbReference type="Proteomes" id="UP000326678"/>
    </source>
</evidence>
<dbReference type="EMBL" id="CP045227">
    <property type="protein sequence ID" value="QFS50151.1"/>
    <property type="molecule type" value="Genomic_DNA"/>
</dbReference>
<feature type="region of interest" description="Disordered" evidence="1">
    <location>
        <begin position="1"/>
        <end position="41"/>
    </location>
</feature>
<evidence type="ECO:0000256" key="1">
    <source>
        <dbReference type="SAM" id="MobiDB-lite"/>
    </source>
</evidence>
<dbReference type="AlphaFoldDB" id="A0A5P8WC73"/>
<keyword evidence="3" id="KW-1185">Reference proteome</keyword>